<evidence type="ECO:0000256" key="2">
    <source>
        <dbReference type="SAM" id="MobiDB-lite"/>
    </source>
</evidence>
<feature type="coiled-coil region" evidence="1">
    <location>
        <begin position="59"/>
        <end position="102"/>
    </location>
</feature>
<feature type="region of interest" description="Disordered" evidence="2">
    <location>
        <begin position="27"/>
        <end position="53"/>
    </location>
</feature>
<reference evidence="3 4" key="1">
    <citation type="submission" date="2017-06" db="EMBL/GenBank/DDBJ databases">
        <authorList>
            <person name="Kim H.J."/>
            <person name="Triplett B.A."/>
        </authorList>
    </citation>
    <scope>NUCLEOTIDE SEQUENCE [LARGE SCALE GENOMIC DNA]</scope>
    <source>
        <strain evidence="3 4">DSM 8800</strain>
    </source>
</reference>
<protein>
    <submittedName>
        <fullName evidence="3">Uncharacterized protein</fullName>
    </submittedName>
</protein>
<evidence type="ECO:0000313" key="4">
    <source>
        <dbReference type="Proteomes" id="UP000198397"/>
    </source>
</evidence>
<dbReference type="EMBL" id="FZNQ01000002">
    <property type="protein sequence ID" value="SNR31028.1"/>
    <property type="molecule type" value="Genomic_DNA"/>
</dbReference>
<gene>
    <name evidence="3" type="ORF">SAMN06264855_102133</name>
</gene>
<evidence type="ECO:0000313" key="3">
    <source>
        <dbReference type="EMBL" id="SNR31028.1"/>
    </source>
</evidence>
<keyword evidence="1" id="KW-0175">Coiled coil</keyword>
<proteinExistence type="predicted"/>
<dbReference type="PROSITE" id="PS51318">
    <property type="entry name" value="TAT"/>
    <property type="match status" value="1"/>
</dbReference>
<sequence>MEDTSRRHVLAAAATGSAFSLAGCAALDNDDDEVPEDGPADADDGEVPEPEGEAAATIAVDVEARMAEIEAEISERVEEGEIDQEEAQAELQEAQLEAVEEGVGAAESFVEGIDGVTTLDSNVQAGAILVDGDAAAILETLDGDDVAALLSAAEFDALR</sequence>
<dbReference type="PROSITE" id="PS51257">
    <property type="entry name" value="PROKAR_LIPOPROTEIN"/>
    <property type="match status" value="1"/>
</dbReference>
<dbReference type="OrthoDB" id="382224at2157"/>
<evidence type="ECO:0000256" key="1">
    <source>
        <dbReference type="SAM" id="Coils"/>
    </source>
</evidence>
<dbReference type="AlphaFoldDB" id="A0A238V9Z3"/>
<dbReference type="Proteomes" id="UP000198397">
    <property type="component" value="Unassembled WGS sequence"/>
</dbReference>
<dbReference type="InterPro" id="IPR006311">
    <property type="entry name" value="TAT_signal"/>
</dbReference>
<feature type="compositionally biased region" description="Acidic residues" evidence="2">
    <location>
        <begin position="28"/>
        <end position="52"/>
    </location>
</feature>
<name>A0A238V9Z3_HALVU</name>
<accession>A0A238V9Z3</accession>
<keyword evidence="4" id="KW-1185">Reference proteome</keyword>
<organism evidence="3 4">
    <name type="scientific">Halorubrum vacuolatum</name>
    <name type="common">Natronobacterium vacuolatum</name>
    <dbReference type="NCBI Taxonomy" id="63740"/>
    <lineage>
        <taxon>Archaea</taxon>
        <taxon>Methanobacteriati</taxon>
        <taxon>Methanobacteriota</taxon>
        <taxon>Stenosarchaea group</taxon>
        <taxon>Halobacteria</taxon>
        <taxon>Halobacteriales</taxon>
        <taxon>Haloferacaceae</taxon>
        <taxon>Halorubrum</taxon>
    </lineage>
</organism>
<dbReference type="RefSeq" id="WP_089383588.1">
    <property type="nucleotide sequence ID" value="NZ_FZNQ01000002.1"/>
</dbReference>